<organism evidence="8 9">
    <name type="scientific">Mesorhizobium argentiipisi</name>
    <dbReference type="NCBI Taxonomy" id="3015175"/>
    <lineage>
        <taxon>Bacteria</taxon>
        <taxon>Pseudomonadati</taxon>
        <taxon>Pseudomonadota</taxon>
        <taxon>Alphaproteobacteria</taxon>
        <taxon>Hyphomicrobiales</taxon>
        <taxon>Phyllobacteriaceae</taxon>
        <taxon>Mesorhizobium</taxon>
    </lineage>
</organism>
<comment type="caution">
    <text evidence="8">The sequence shown here is derived from an EMBL/GenBank/DDBJ whole genome shotgun (WGS) entry which is preliminary data.</text>
</comment>
<evidence type="ECO:0000256" key="6">
    <source>
        <dbReference type="ARBA" id="ARBA00023136"/>
    </source>
</evidence>
<feature type="transmembrane region" description="Helical" evidence="7">
    <location>
        <begin position="388"/>
        <end position="406"/>
    </location>
</feature>
<comment type="similarity">
    <text evidence="2">Belongs to the polysaccharide synthase family.</text>
</comment>
<keyword evidence="3" id="KW-1003">Cell membrane</keyword>
<feature type="transmembrane region" description="Helical" evidence="7">
    <location>
        <begin position="252"/>
        <end position="274"/>
    </location>
</feature>
<keyword evidence="5 7" id="KW-1133">Transmembrane helix</keyword>
<evidence type="ECO:0000256" key="2">
    <source>
        <dbReference type="ARBA" id="ARBA00007430"/>
    </source>
</evidence>
<feature type="transmembrane region" description="Helical" evidence="7">
    <location>
        <begin position="106"/>
        <end position="126"/>
    </location>
</feature>
<feature type="transmembrane region" description="Helical" evidence="7">
    <location>
        <begin position="138"/>
        <end position="159"/>
    </location>
</feature>
<dbReference type="Pfam" id="PF13440">
    <property type="entry name" value="Polysacc_synt_3"/>
    <property type="match status" value="1"/>
</dbReference>
<protein>
    <submittedName>
        <fullName evidence="8">Lipopolysaccharide biosynthesis protein</fullName>
    </submittedName>
</protein>
<feature type="transmembrane region" description="Helical" evidence="7">
    <location>
        <begin position="32"/>
        <end position="54"/>
    </location>
</feature>
<name>A0ABU8KIV3_9HYPH</name>
<feature type="transmembrane region" description="Helical" evidence="7">
    <location>
        <begin position="66"/>
        <end position="85"/>
    </location>
</feature>
<evidence type="ECO:0000256" key="7">
    <source>
        <dbReference type="SAM" id="Phobius"/>
    </source>
</evidence>
<evidence type="ECO:0000256" key="5">
    <source>
        <dbReference type="ARBA" id="ARBA00022989"/>
    </source>
</evidence>
<proteinExistence type="inferred from homology"/>
<feature type="transmembrane region" description="Helical" evidence="7">
    <location>
        <begin position="317"/>
        <end position="340"/>
    </location>
</feature>
<feature type="transmembrane region" description="Helical" evidence="7">
    <location>
        <begin position="195"/>
        <end position="214"/>
    </location>
</feature>
<accession>A0ABU8KIV3</accession>
<feature type="transmembrane region" description="Helical" evidence="7">
    <location>
        <begin position="171"/>
        <end position="189"/>
    </location>
</feature>
<dbReference type="EMBL" id="JAPYKO010000024">
    <property type="protein sequence ID" value="MEI9405636.1"/>
    <property type="molecule type" value="Genomic_DNA"/>
</dbReference>
<keyword evidence="4 7" id="KW-0812">Transmembrane</keyword>
<keyword evidence="9" id="KW-1185">Reference proteome</keyword>
<dbReference type="Proteomes" id="UP001366503">
    <property type="component" value="Unassembled WGS sequence"/>
</dbReference>
<dbReference type="RefSeq" id="WP_337095862.1">
    <property type="nucleotide sequence ID" value="NZ_JAPYKO010000024.1"/>
</dbReference>
<dbReference type="PANTHER" id="PTHR30250">
    <property type="entry name" value="PST FAMILY PREDICTED COLANIC ACID TRANSPORTER"/>
    <property type="match status" value="1"/>
</dbReference>
<dbReference type="PANTHER" id="PTHR30250:SF10">
    <property type="entry name" value="LIPOPOLYSACCHARIDE BIOSYNTHESIS PROTEIN WZXC"/>
    <property type="match status" value="1"/>
</dbReference>
<comment type="subcellular location">
    <subcellularLocation>
        <location evidence="1">Cell membrane</location>
        <topology evidence="1">Multi-pass membrane protein</topology>
    </subcellularLocation>
</comment>
<evidence type="ECO:0000256" key="4">
    <source>
        <dbReference type="ARBA" id="ARBA00022692"/>
    </source>
</evidence>
<gene>
    <name evidence="8" type="ORF">O7A05_26220</name>
</gene>
<keyword evidence="6 7" id="KW-0472">Membrane</keyword>
<evidence type="ECO:0000256" key="1">
    <source>
        <dbReference type="ARBA" id="ARBA00004651"/>
    </source>
</evidence>
<evidence type="ECO:0000256" key="3">
    <source>
        <dbReference type="ARBA" id="ARBA00022475"/>
    </source>
</evidence>
<sequence length="462" mass="49261">MSDRASDILRSSTVPRAEKAIIDIPPSSIRKVIRAAGGVSAMAIAGQLILVATIPVLTRLYSPTDFGVFTIYLSIVNMLGAVAALRFEPSLYGVKDTGQTYVTVKLILLAVFTTGVLTFLVGQVFLSAAPAQLRHLVWLVPIGMSGAALVETMNCWALRAGMMRDFAIGRLILPATMAVLQLGFGFARFGGGAMVYAHILSQFAFLAFLGLQILSWEDLRGIVRAPWRSVFDKAKREYKFPLFDIPATLGSYAINNLPAILVGSFFGAAFAGYLGVATRLVTGPIVLIATPLSNVFVAESNKSSDRGHMLGVARGLLMLAAGLSALPILTLGLAAPYLVVPLLGKAWIPTAQIMTALAFMGAVQALSTPLSEVPSLLRRQEVRLVVDAARMVLVFGPLLAGAKAGWEPIDVIYLMAVGGMVGFAIKTAASLYLLKRGIEPAQVTFSSPYPIARKQHDEAPVE</sequence>
<feature type="transmembrane region" description="Helical" evidence="7">
    <location>
        <begin position="412"/>
        <end position="434"/>
    </location>
</feature>
<dbReference type="InterPro" id="IPR050833">
    <property type="entry name" value="Poly_Biosynth_Transport"/>
</dbReference>
<feature type="transmembrane region" description="Helical" evidence="7">
    <location>
        <begin position="280"/>
        <end position="297"/>
    </location>
</feature>
<evidence type="ECO:0000313" key="9">
    <source>
        <dbReference type="Proteomes" id="UP001366503"/>
    </source>
</evidence>
<feature type="transmembrane region" description="Helical" evidence="7">
    <location>
        <begin position="346"/>
        <end position="367"/>
    </location>
</feature>
<reference evidence="8 9" key="1">
    <citation type="submission" date="2022-12" db="EMBL/GenBank/DDBJ databases">
        <authorList>
            <person name="Muema E."/>
        </authorList>
    </citation>
    <scope>NUCLEOTIDE SEQUENCE [LARGE SCALE GENOMIC DNA]</scope>
    <source>
        <strain evidence="9">1330</strain>
    </source>
</reference>
<evidence type="ECO:0000313" key="8">
    <source>
        <dbReference type="EMBL" id="MEI9405636.1"/>
    </source>
</evidence>